<sequence length="345" mass="37805">MNMIKVRHRRGASRPPPGAPRRVPDTRWRRTDPRRRRALFSSGLEVRQLIVPAFVGLVAGQGQGLVLVREAFKHPKVHEVVIVNLNLERQPSEGQAPPRPLDPGSAGPGRTGGEGPGRLEAASRRLPSNRADDTPSLPRSSAGDALAAPTRPPSEPPPSRPTCARAPLVFEGLQPLPSHEPPPQGRPSCEADAYLDEEVPASDHLALELHGLEHREGLILLLLQLGLHLGADRQVSAPPSAEPPSADFRQRERSFVFSGLHPRHTEGPRLGAELELQMPAYPTATATRDPSHVCSPHQRSWQCQIPHPLSEARDRTHILMVDPPPLVGFVTTEPGWERLLFFLLI</sequence>
<feature type="compositionally biased region" description="Basic residues" evidence="1">
    <location>
        <begin position="1"/>
        <end position="12"/>
    </location>
</feature>
<evidence type="ECO:0000313" key="2">
    <source>
        <dbReference type="Ensembl" id="ENSSSCP00065005674.1"/>
    </source>
</evidence>
<dbReference type="Proteomes" id="UP000694725">
    <property type="component" value="Unplaced"/>
</dbReference>
<dbReference type="AlphaFoldDB" id="A0A8D1XH23"/>
<evidence type="ECO:0000313" key="3">
    <source>
        <dbReference type="Proteomes" id="UP000694725"/>
    </source>
</evidence>
<organism evidence="2 3">
    <name type="scientific">Sus scrofa</name>
    <name type="common">Pig</name>
    <dbReference type="NCBI Taxonomy" id="9823"/>
    <lineage>
        <taxon>Eukaryota</taxon>
        <taxon>Metazoa</taxon>
        <taxon>Chordata</taxon>
        <taxon>Craniata</taxon>
        <taxon>Vertebrata</taxon>
        <taxon>Euteleostomi</taxon>
        <taxon>Mammalia</taxon>
        <taxon>Eutheria</taxon>
        <taxon>Laurasiatheria</taxon>
        <taxon>Artiodactyla</taxon>
        <taxon>Suina</taxon>
        <taxon>Suidae</taxon>
        <taxon>Sus</taxon>
    </lineage>
</organism>
<evidence type="ECO:0000256" key="1">
    <source>
        <dbReference type="SAM" id="MobiDB-lite"/>
    </source>
</evidence>
<proteinExistence type="predicted"/>
<reference evidence="2" key="1">
    <citation type="submission" date="2025-08" db="UniProtKB">
        <authorList>
            <consortium name="Ensembl"/>
        </authorList>
    </citation>
    <scope>IDENTIFICATION</scope>
</reference>
<feature type="region of interest" description="Disordered" evidence="1">
    <location>
        <begin position="88"/>
        <end position="164"/>
    </location>
</feature>
<protein>
    <submittedName>
        <fullName evidence="2">Uncharacterized protein</fullName>
    </submittedName>
</protein>
<accession>A0A8D1XH23</accession>
<feature type="compositionally biased region" description="Pro residues" evidence="1">
    <location>
        <begin position="150"/>
        <end position="160"/>
    </location>
</feature>
<feature type="region of interest" description="Disordered" evidence="1">
    <location>
        <begin position="1"/>
        <end position="30"/>
    </location>
</feature>
<feature type="compositionally biased region" description="Gly residues" evidence="1">
    <location>
        <begin position="106"/>
        <end position="116"/>
    </location>
</feature>
<name>A0A8D1XH23_PIG</name>
<dbReference type="Ensembl" id="ENSSSCT00065013915.1">
    <property type="protein sequence ID" value="ENSSSCP00065005674.1"/>
    <property type="gene ID" value="ENSSSCG00065010482.1"/>
</dbReference>